<dbReference type="InterPro" id="IPR027266">
    <property type="entry name" value="TrmE/GcvT-like"/>
</dbReference>
<name>A0A4Z1R9S9_9HYPH</name>
<gene>
    <name evidence="2" type="ORF">CFBP5507_05440</name>
</gene>
<dbReference type="InterPro" id="IPR028896">
    <property type="entry name" value="GcvT/YgfZ/DmdA"/>
</dbReference>
<dbReference type="AlphaFoldDB" id="A0A4Z1R9S9"/>
<dbReference type="Pfam" id="PF01571">
    <property type="entry name" value="GCV_T"/>
    <property type="match status" value="1"/>
</dbReference>
<sequence length="480" mass="54089">MANSNMTEVLKQYPNPVEMLRNSKIGMYVYPVVAGEFSNWRSEQAAWRDGAVLFDQSHHMDELIVEGPDAEKFLAHHGINSFSNFDLNRAKHFVPVTPDGHVIGDHIIFRERQDKFILVGRAPTSSWLMFCAAYGKWNVRIKHDPRSPSRPEGERVLRTHYRYQIQGPDAPKVFEKLNRGPIPDIKFFHVDWINIGSKKVQALRHGMSGAPGLEVWGPYEDKSYILSCILAAANEAGVNLVRCGSRAYSTNTLESGWIPSPLPGIYTGDGMLKDYRDWLGADSYEATGAIGGSFVSDNIEDYYVNPFELGYDFYIGWKKDDFIGKSALEIMKGKTQRKKVTFEWNAEDVVDVIASAFRPGEDHYKWIDFPQANYASTGADIILKGGKQVGMSMFTGYSYNERCMLSLGIVDNDIQVGDVLTLVWGEPNGGSGKTSTERHKQKEIRVRVSPTPYAAEARDNYADSWRTKKASRQVRVAPCR</sequence>
<dbReference type="Proteomes" id="UP000298735">
    <property type="component" value="Chromosome Circular"/>
</dbReference>
<dbReference type="RefSeq" id="WP_137410255.1">
    <property type="nucleotide sequence ID" value="NZ_CP109968.1"/>
</dbReference>
<organism evidence="2 3">
    <name type="scientific">Agrobacterium salinitolerans</name>
    <dbReference type="NCBI Taxonomy" id="1183413"/>
    <lineage>
        <taxon>Bacteria</taxon>
        <taxon>Pseudomonadati</taxon>
        <taxon>Pseudomonadota</taxon>
        <taxon>Alphaproteobacteria</taxon>
        <taxon>Hyphomicrobiales</taxon>
        <taxon>Rhizobiaceae</taxon>
        <taxon>Rhizobium/Agrobacterium group</taxon>
        <taxon>Agrobacterium</taxon>
    </lineage>
</organism>
<dbReference type="Gene3D" id="3.30.1360.120">
    <property type="entry name" value="Probable tRNA modification gtpase trme, domain 1"/>
    <property type="match status" value="1"/>
</dbReference>
<dbReference type="PANTHER" id="PTHR43757">
    <property type="entry name" value="AMINOMETHYLTRANSFERASE"/>
    <property type="match status" value="1"/>
</dbReference>
<dbReference type="EMBL" id="CP109968">
    <property type="protein sequence ID" value="UYZ08445.1"/>
    <property type="molecule type" value="Genomic_DNA"/>
</dbReference>
<dbReference type="SUPFAM" id="SSF103025">
    <property type="entry name" value="Folate-binding domain"/>
    <property type="match status" value="1"/>
</dbReference>
<dbReference type="KEGG" id="asal:CFBP5507_05440"/>
<proteinExistence type="predicted"/>
<evidence type="ECO:0000313" key="3">
    <source>
        <dbReference type="Proteomes" id="UP000298735"/>
    </source>
</evidence>
<dbReference type="InterPro" id="IPR006222">
    <property type="entry name" value="GCVT_N"/>
</dbReference>
<dbReference type="PANTHER" id="PTHR43757:SF2">
    <property type="entry name" value="AMINOMETHYLTRANSFERASE, MITOCHONDRIAL"/>
    <property type="match status" value="1"/>
</dbReference>
<dbReference type="OrthoDB" id="9800828at2"/>
<evidence type="ECO:0000259" key="1">
    <source>
        <dbReference type="Pfam" id="PF01571"/>
    </source>
</evidence>
<evidence type="ECO:0000313" key="2">
    <source>
        <dbReference type="EMBL" id="UYZ08445.1"/>
    </source>
</evidence>
<feature type="domain" description="GCVT N-terminal" evidence="1">
    <location>
        <begin position="36"/>
        <end position="258"/>
    </location>
</feature>
<reference evidence="2" key="1">
    <citation type="submission" date="2022-10" db="EMBL/GenBank/DDBJ databases">
        <title>Complete genome sequence of Agrobacterium salinitolerans CFBP5507.</title>
        <authorList>
            <person name="Tchabashvili S."/>
            <person name="Yen H.-C."/>
            <person name="Haryono M."/>
            <person name="Lin Y.-C."/>
            <person name="Lai E.-M."/>
            <person name="Kuo C.-H."/>
        </authorList>
    </citation>
    <scope>NUCLEOTIDE SEQUENCE</scope>
    <source>
        <strain evidence="2">CFBP5507</strain>
    </source>
</reference>
<protein>
    <submittedName>
        <fullName evidence="2">Aminomethyltransferase family protein</fullName>
    </submittedName>
</protein>
<accession>A0A4Z1R9S9</accession>